<accession>A0AAE1HJQ0</accession>
<dbReference type="SUPFAM" id="SSF57903">
    <property type="entry name" value="FYVE/PHD zinc finger"/>
    <property type="match status" value="1"/>
</dbReference>
<reference evidence="8" key="1">
    <citation type="submission" date="2021-07" db="EMBL/GenBank/DDBJ databases">
        <authorList>
            <person name="Catto M.A."/>
            <person name="Jacobson A."/>
            <person name="Kennedy G."/>
            <person name="Labadie P."/>
            <person name="Hunt B.G."/>
            <person name="Srinivasan R."/>
        </authorList>
    </citation>
    <scope>NUCLEOTIDE SEQUENCE</scope>
    <source>
        <strain evidence="8">PL_HMW_Pooled</strain>
        <tissue evidence="8">Head</tissue>
    </source>
</reference>
<evidence type="ECO:0000256" key="4">
    <source>
        <dbReference type="PROSITE-ProRule" id="PRU00146"/>
    </source>
</evidence>
<feature type="region of interest" description="Disordered" evidence="6">
    <location>
        <begin position="51"/>
        <end position="114"/>
    </location>
</feature>
<keyword evidence="9" id="KW-1185">Reference proteome</keyword>
<evidence type="ECO:0000256" key="1">
    <source>
        <dbReference type="ARBA" id="ARBA00022723"/>
    </source>
</evidence>
<evidence type="ECO:0000256" key="6">
    <source>
        <dbReference type="SAM" id="MobiDB-lite"/>
    </source>
</evidence>
<dbReference type="InterPro" id="IPR019786">
    <property type="entry name" value="Zinc_finger_PHD-type_CS"/>
</dbReference>
<feature type="domain" description="PHD-type" evidence="7">
    <location>
        <begin position="1238"/>
        <end position="1287"/>
    </location>
</feature>
<dbReference type="EMBL" id="JAHWGI010001099">
    <property type="protein sequence ID" value="KAK3922592.1"/>
    <property type="molecule type" value="Genomic_DNA"/>
</dbReference>
<protein>
    <submittedName>
        <fullName evidence="8">Lysine-specific demethylase PHF2</fullName>
    </submittedName>
</protein>
<comment type="caution">
    <text evidence="8">The sequence shown here is derived from an EMBL/GenBank/DDBJ whole genome shotgun (WGS) entry which is preliminary data.</text>
</comment>
<evidence type="ECO:0000256" key="2">
    <source>
        <dbReference type="ARBA" id="ARBA00022771"/>
    </source>
</evidence>
<feature type="region of interest" description="Disordered" evidence="6">
    <location>
        <begin position="1015"/>
        <end position="1062"/>
    </location>
</feature>
<dbReference type="InterPro" id="IPR013083">
    <property type="entry name" value="Znf_RING/FYVE/PHD"/>
</dbReference>
<name>A0AAE1HJQ0_9NEOP</name>
<evidence type="ECO:0000256" key="3">
    <source>
        <dbReference type="ARBA" id="ARBA00022833"/>
    </source>
</evidence>
<organism evidence="8 9">
    <name type="scientific">Frankliniella fusca</name>
    <dbReference type="NCBI Taxonomy" id="407009"/>
    <lineage>
        <taxon>Eukaryota</taxon>
        <taxon>Metazoa</taxon>
        <taxon>Ecdysozoa</taxon>
        <taxon>Arthropoda</taxon>
        <taxon>Hexapoda</taxon>
        <taxon>Insecta</taxon>
        <taxon>Pterygota</taxon>
        <taxon>Neoptera</taxon>
        <taxon>Paraneoptera</taxon>
        <taxon>Thysanoptera</taxon>
        <taxon>Terebrantia</taxon>
        <taxon>Thripoidea</taxon>
        <taxon>Thripidae</taxon>
        <taxon>Frankliniella</taxon>
    </lineage>
</organism>
<dbReference type="GO" id="GO:0008270">
    <property type="term" value="F:zinc ion binding"/>
    <property type="evidence" value="ECO:0007669"/>
    <property type="project" value="UniProtKB-KW"/>
</dbReference>
<keyword evidence="5" id="KW-0175">Coiled coil</keyword>
<feature type="compositionally biased region" description="Low complexity" evidence="6">
    <location>
        <begin position="83"/>
        <end position="103"/>
    </location>
</feature>
<sequence length="1485" mass="168315">MTSEPECIILVMPNRKIIHGNEHIRHQAYNAVNQEFAGLFNADAVVEAPIQSPDASPVPSPVQSPANSTSSGSSDAEFQWIVESDGSDSGSSSSHGEPSSPDSSDNDEGEEENADANLRHALQVWSNHYLVSHAAINSLLAILKPYHPGLPLDARTLKETPKRTELKYLVNGVYCHIGLRKVIVSKSRSGIKPGFNRIDFDVFIDGFPIYRSRGMECTPILFRWIGFVDDKPSVIGLFYGRGKPNPLDDFLIDFMQDVQELRANGIELFGQIYPVDVRYYLADAPGRAYLKCIKGHTSANGCERCDQEGDFEGFQLFSTEVAQLRTDESFAERQDPIHHHRETPLLDLQTRCISQFPLDSMHLVDLGVCKRFLKYVLSKGPPVSRMSAAQIEILGAQLDIVAEHTPVEFTRKPTLYRFANWKSAEFRTVLLYVGPVVFRQVLKDEVYKLFLLLSSAMYIMHSDSLIELYFREARQFVELFVTYSSMVFGRQFVVYNVHSLLHLWEDVQRHGKLSAFAAYCFEGELAVIKSLLRSSSRPVQQIHRRLTEMEKVNRREGRPKGRGLLAMHHNGPLPEDEIPVIAQYSKYEDNQFTISISQPDNFVGLSDGKFALVQNILLCEGQERQIVVRLFERSEDLYDYPMPSSNIGVYLVSDLSLDCYVYHLEDIVVKCFGIPVEPLSFAAIPLVHLGRPYSIIDCVTPESVVTASVPHKWIKDNVVWCPANPVKEQEASRKYADPDDSWVTYPCVVRKTFPSYAAARAKLRYADESDGLESTDPETLGKGSRKKFRKKLDFGSPPKKMKKRAELPAPPKLPQIPKKSAALAKTIPSISKPSCSSTKQPVLSTFKVNSSINKPSCSGTEESAFEVKNSINKPGCSATAESAFELRVQTLKPTSSGLFNPRTFKTNVKSGKDIVIASNVKPRTAPAAPQTVEIIGNLNENVGHNPDVVIEYVENDFSDADQSRQNDNPLIETQPIMTNNAKTKSTKSDEDGGTDIDSPDVLRELEKAQARLEALENRKQQSSDVSFEASDQSDNDNYENINDSCSFFGSETEEKDSDTDSHMAVQRELVQRELQEAQTRLEASKKRKSEKKMASFIGVVLKSIRVEQEKARRRLENLEAKVDTVLQLLQKADNVQKPQGWPKTFPLKSRDSFFEWEIFLRKSDNFNFAVNHFCAHVGQGSNEKEMATNFCKTLFSPELASTLNWQGSSAKTGIKGLKCGKLISFFLGTEICVVMAEEIYCICRKPAGFNRFMISCDGCQEWFHGSCLGVKKSDDLLKWFCPQCNLKDKDSTIEIEFREFKASLTADVISTREGIQSVISEVQILKNKVQNLMIVVQSLPNQMGKKEKELREIYDVKMKCLDEEWKEKVKRVEMECVKEVSEVQKEHELQMAEMREKYELKCRELVKMNEVEKKSEVEMIEMRRRYDQKCNELIEMKLRNKEKVMSQDSTHIKRKCLTLKRSQPTPNERDRYDERDRADFKSLPK</sequence>
<dbReference type="PANTHER" id="PTHR33053:SF9">
    <property type="entry name" value="AGAP000105-PA"/>
    <property type="match status" value="1"/>
</dbReference>
<feature type="compositionally biased region" description="Basic and acidic residues" evidence="6">
    <location>
        <begin position="1467"/>
        <end position="1485"/>
    </location>
</feature>
<dbReference type="InterPro" id="IPR001965">
    <property type="entry name" value="Znf_PHD"/>
</dbReference>
<dbReference type="Proteomes" id="UP001219518">
    <property type="component" value="Unassembled WGS sequence"/>
</dbReference>
<keyword evidence="3" id="KW-0862">Zinc</keyword>
<evidence type="ECO:0000256" key="5">
    <source>
        <dbReference type="SAM" id="Coils"/>
    </source>
</evidence>
<gene>
    <name evidence="8" type="ORF">KUF71_012049</name>
</gene>
<feature type="compositionally biased region" description="Acidic residues" evidence="6">
    <location>
        <begin position="104"/>
        <end position="114"/>
    </location>
</feature>
<feature type="region of interest" description="Disordered" evidence="6">
    <location>
        <begin position="768"/>
        <end position="815"/>
    </location>
</feature>
<reference evidence="8" key="2">
    <citation type="journal article" date="2023" name="BMC Genomics">
        <title>Pest status, molecular evolution, and epigenetic factors derived from the genome assembly of Frankliniella fusca, a thysanopteran phytovirus vector.</title>
        <authorList>
            <person name="Catto M.A."/>
            <person name="Labadie P.E."/>
            <person name="Jacobson A.L."/>
            <person name="Kennedy G.G."/>
            <person name="Srinivasan R."/>
            <person name="Hunt B.G."/>
        </authorList>
    </citation>
    <scope>NUCLEOTIDE SEQUENCE</scope>
    <source>
        <strain evidence="8">PL_HMW_Pooled</strain>
    </source>
</reference>
<feature type="coiled-coil region" evidence="5">
    <location>
        <begin position="1067"/>
        <end position="1135"/>
    </location>
</feature>
<evidence type="ECO:0000313" key="9">
    <source>
        <dbReference type="Proteomes" id="UP001219518"/>
    </source>
</evidence>
<evidence type="ECO:0000259" key="7">
    <source>
        <dbReference type="PROSITE" id="PS50016"/>
    </source>
</evidence>
<dbReference type="Pfam" id="PF00628">
    <property type="entry name" value="PHD"/>
    <property type="match status" value="1"/>
</dbReference>
<dbReference type="InterPro" id="IPR011011">
    <property type="entry name" value="Znf_FYVE_PHD"/>
</dbReference>
<keyword evidence="1" id="KW-0479">Metal-binding</keyword>
<keyword evidence="2 4" id="KW-0863">Zinc-finger</keyword>
<feature type="region of interest" description="Disordered" evidence="6">
    <location>
        <begin position="960"/>
        <end position="999"/>
    </location>
</feature>
<dbReference type="Gene3D" id="3.30.40.10">
    <property type="entry name" value="Zinc/RING finger domain, C3HC4 (zinc finger)"/>
    <property type="match status" value="1"/>
</dbReference>
<feature type="compositionally biased region" description="Polar residues" evidence="6">
    <location>
        <begin position="1038"/>
        <end position="1049"/>
    </location>
</feature>
<feature type="region of interest" description="Disordered" evidence="6">
    <location>
        <begin position="1442"/>
        <end position="1485"/>
    </location>
</feature>
<dbReference type="PROSITE" id="PS50016">
    <property type="entry name" value="ZF_PHD_2"/>
    <property type="match status" value="1"/>
</dbReference>
<dbReference type="InterPro" id="IPR019787">
    <property type="entry name" value="Znf_PHD-finger"/>
</dbReference>
<proteinExistence type="predicted"/>
<dbReference type="PANTHER" id="PTHR33053">
    <property type="entry name" value="PROTEIN, PUTATIVE-RELATED"/>
    <property type="match status" value="1"/>
</dbReference>
<dbReference type="SMART" id="SM00249">
    <property type="entry name" value="PHD"/>
    <property type="match status" value="1"/>
</dbReference>
<evidence type="ECO:0000313" key="8">
    <source>
        <dbReference type="EMBL" id="KAK3922592.1"/>
    </source>
</evidence>
<dbReference type="PROSITE" id="PS01359">
    <property type="entry name" value="ZF_PHD_1"/>
    <property type="match status" value="1"/>
</dbReference>